<keyword evidence="2" id="KW-1185">Reference proteome</keyword>
<dbReference type="EMBL" id="BSOW01000038">
    <property type="protein sequence ID" value="GLR90807.1"/>
    <property type="molecule type" value="Genomic_DNA"/>
</dbReference>
<name>A0ABQ6B8W8_9BRAD</name>
<organism evidence="1 2">
    <name type="scientific">Bradyrhizobium iriomotense</name>
    <dbReference type="NCBI Taxonomy" id="441950"/>
    <lineage>
        <taxon>Bacteria</taxon>
        <taxon>Pseudomonadati</taxon>
        <taxon>Pseudomonadota</taxon>
        <taxon>Alphaproteobacteria</taxon>
        <taxon>Hyphomicrobiales</taxon>
        <taxon>Nitrobacteraceae</taxon>
        <taxon>Bradyrhizobium</taxon>
    </lineage>
</organism>
<reference evidence="2" key="1">
    <citation type="journal article" date="2019" name="Int. J. Syst. Evol. Microbiol.">
        <title>The Global Catalogue of Microorganisms (GCM) 10K type strain sequencing project: providing services to taxonomists for standard genome sequencing and annotation.</title>
        <authorList>
            <consortium name="The Broad Institute Genomics Platform"/>
            <consortium name="The Broad Institute Genome Sequencing Center for Infectious Disease"/>
            <person name="Wu L."/>
            <person name="Ma J."/>
        </authorList>
    </citation>
    <scope>NUCLEOTIDE SEQUENCE [LARGE SCALE GENOMIC DNA]</scope>
    <source>
        <strain evidence="2">NBRC 102520</strain>
    </source>
</reference>
<proteinExistence type="predicted"/>
<comment type="caution">
    <text evidence="1">The sequence shown here is derived from an EMBL/GenBank/DDBJ whole genome shotgun (WGS) entry which is preliminary data.</text>
</comment>
<evidence type="ECO:0000313" key="1">
    <source>
        <dbReference type="EMBL" id="GLR90807.1"/>
    </source>
</evidence>
<dbReference type="Proteomes" id="UP001156905">
    <property type="component" value="Unassembled WGS sequence"/>
</dbReference>
<sequence>MLDGSAELGFVSLDDQTAFAKAGAILYGDEVNFIGEAIAYVLPNGSLTYVDREEDGARNGPDRYHRVHVYMNRRPGPQASAWLAETSAELARSEAVQKWKLHLPERYSNEHPAPPSPNVEHIVEDDRLNLAIAEVAFTSARAARDFFATPTFQKVLAQQGEHIDALGAYLVTGFYTFVRDGRPTTAGLRGSRSAEVIETAGATNQLEAAVVAMFTRVC</sequence>
<dbReference type="RefSeq" id="WP_284273878.1">
    <property type="nucleotide sequence ID" value="NZ_BSOW01000038.1"/>
</dbReference>
<accession>A0ABQ6B8W8</accession>
<evidence type="ECO:0000313" key="2">
    <source>
        <dbReference type="Proteomes" id="UP001156905"/>
    </source>
</evidence>
<gene>
    <name evidence="1" type="ORF">GCM10007857_75230</name>
</gene>
<protein>
    <submittedName>
        <fullName evidence="1">Uncharacterized protein</fullName>
    </submittedName>
</protein>